<evidence type="ECO:0000313" key="3">
    <source>
        <dbReference type="EMBL" id="TCS68199.1"/>
    </source>
</evidence>
<dbReference type="PANTHER" id="PTHR34047:SF8">
    <property type="entry name" value="PROTEIN YKFC"/>
    <property type="match status" value="1"/>
</dbReference>
<reference evidence="2 5" key="1">
    <citation type="journal article" date="2018" name="Int. J. Syst. Evol. Microbiol.">
        <title>Draft Genome Sequence of Faecalimonas umbilicata JCM 30896T, an Acetate-Producing Bacterium Isolated from Human Feces.</title>
        <authorList>
            <person name="Sakamoto M."/>
            <person name="Ikeyama N."/>
            <person name="Yuki M."/>
            <person name="Ohkuma M."/>
        </authorList>
    </citation>
    <scope>NUCLEOTIDE SEQUENCE [LARGE SCALE GENOMIC DNA]</scope>
    <source>
        <strain evidence="2 5">EGH7</strain>
    </source>
</reference>
<dbReference type="PANTHER" id="PTHR34047">
    <property type="entry name" value="NUCLEAR INTRON MATURASE 1, MITOCHONDRIAL-RELATED"/>
    <property type="match status" value="1"/>
</dbReference>
<evidence type="ECO:0000313" key="2">
    <source>
        <dbReference type="EMBL" id="GBU03893.1"/>
    </source>
</evidence>
<organism evidence="3 4">
    <name type="scientific">Faecalimonas umbilicata</name>
    <dbReference type="NCBI Taxonomy" id="1912855"/>
    <lineage>
        <taxon>Bacteria</taxon>
        <taxon>Bacillati</taxon>
        <taxon>Bacillota</taxon>
        <taxon>Clostridia</taxon>
        <taxon>Lachnospirales</taxon>
        <taxon>Lachnospiraceae</taxon>
        <taxon>Faecalimonas</taxon>
    </lineage>
</organism>
<proteinExistence type="predicted"/>
<comment type="caution">
    <text evidence="3">The sequence shown here is derived from an EMBL/GenBank/DDBJ whole genome shotgun (WGS) entry which is preliminary data.</text>
</comment>
<dbReference type="Proteomes" id="UP000294613">
    <property type="component" value="Unassembled WGS sequence"/>
</dbReference>
<reference evidence="3 4" key="2">
    <citation type="submission" date="2019-03" db="EMBL/GenBank/DDBJ databases">
        <title>Genomic Encyclopedia of Type Strains, Phase IV (KMG-IV): sequencing the most valuable type-strain genomes for metagenomic binning, comparative biology and taxonomic classification.</title>
        <authorList>
            <person name="Goeker M."/>
        </authorList>
    </citation>
    <scope>NUCLEOTIDE SEQUENCE [LARGE SCALE GENOMIC DNA]</scope>
    <source>
        <strain evidence="3 4">DSM 103426</strain>
    </source>
</reference>
<dbReference type="InterPro" id="IPR051083">
    <property type="entry name" value="GrpII_Intron_Splice-Mob/Def"/>
</dbReference>
<evidence type="ECO:0008006" key="6">
    <source>
        <dbReference type="Google" id="ProtNLM"/>
    </source>
</evidence>
<dbReference type="AlphaFoldDB" id="A0A4R3JQY3"/>
<dbReference type="EMBL" id="SLZV01000010">
    <property type="protein sequence ID" value="TCS68199.1"/>
    <property type="molecule type" value="Genomic_DNA"/>
</dbReference>
<evidence type="ECO:0000313" key="4">
    <source>
        <dbReference type="Proteomes" id="UP000294613"/>
    </source>
</evidence>
<dbReference type="EMBL" id="BHEO01000002">
    <property type="protein sequence ID" value="GBU03893.1"/>
    <property type="molecule type" value="Genomic_DNA"/>
</dbReference>
<evidence type="ECO:0000313" key="5">
    <source>
        <dbReference type="Proteomes" id="UP000702954"/>
    </source>
</evidence>
<evidence type="ECO:0000256" key="1">
    <source>
        <dbReference type="SAM" id="MobiDB-lite"/>
    </source>
</evidence>
<gene>
    <name evidence="3" type="ORF">EDD74_11025</name>
    <name evidence="2" type="ORF">FAEUMB_04340</name>
</gene>
<accession>A0A4R3JQY3</accession>
<sequence>MPTKKDKIKVVESIRHSEYYNMVDTFDELYRKSKEGKTFDNLMDIILSEENIKLAYREIKANKGSQTPGTDKLTMKDIGKMTTDEVVKRVRFIMSGSKHGYRPKPVRRKEIPKPNGSTRPLGIPCIWDRLIR</sequence>
<keyword evidence="5" id="KW-1185">Reference proteome</keyword>
<dbReference type="InterPro" id="IPR043502">
    <property type="entry name" value="DNA/RNA_pol_sf"/>
</dbReference>
<dbReference type="SUPFAM" id="SSF56672">
    <property type="entry name" value="DNA/RNA polymerases"/>
    <property type="match status" value="1"/>
</dbReference>
<protein>
    <recommendedName>
        <fullName evidence="6">Reverse transcriptase (RNA-dependent DNA polymerase)</fullName>
    </recommendedName>
</protein>
<feature type="region of interest" description="Disordered" evidence="1">
    <location>
        <begin position="97"/>
        <end position="117"/>
    </location>
</feature>
<dbReference type="Proteomes" id="UP000702954">
    <property type="component" value="Unassembled WGS sequence"/>
</dbReference>
<name>A0A4R3JQY3_9FIRM</name>